<dbReference type="InterPro" id="IPR052155">
    <property type="entry name" value="Biofilm_reg_signaling"/>
</dbReference>
<dbReference type="SUPFAM" id="SSF141868">
    <property type="entry name" value="EAL domain-like"/>
    <property type="match status" value="1"/>
</dbReference>
<dbReference type="InterPro" id="IPR000014">
    <property type="entry name" value="PAS"/>
</dbReference>
<feature type="transmembrane region" description="Helical" evidence="1">
    <location>
        <begin position="28"/>
        <end position="48"/>
    </location>
</feature>
<evidence type="ECO:0000259" key="3">
    <source>
        <dbReference type="PROSITE" id="PS50883"/>
    </source>
</evidence>
<keyword evidence="1" id="KW-1133">Transmembrane helix</keyword>
<dbReference type="InterPro" id="IPR013656">
    <property type="entry name" value="PAS_4"/>
</dbReference>
<protein>
    <submittedName>
        <fullName evidence="5">PAS domain S-box-containing protein/diguanylate cyclase (GGDEF) domain-containing protein</fullName>
    </submittedName>
</protein>
<evidence type="ECO:0000256" key="1">
    <source>
        <dbReference type="SAM" id="Phobius"/>
    </source>
</evidence>
<name>A0ABM9NJ99_9GAMM</name>
<dbReference type="CDD" id="cd01948">
    <property type="entry name" value="EAL"/>
    <property type="match status" value="1"/>
</dbReference>
<dbReference type="EMBL" id="OZ026884">
    <property type="protein sequence ID" value="CAL1240677.1"/>
    <property type="molecule type" value="Genomic_DNA"/>
</dbReference>
<keyword evidence="1" id="KW-0812">Transmembrane</keyword>
<dbReference type="InterPro" id="IPR000700">
    <property type="entry name" value="PAS-assoc_C"/>
</dbReference>
<dbReference type="InterPro" id="IPR001633">
    <property type="entry name" value="EAL_dom"/>
</dbReference>
<dbReference type="PANTHER" id="PTHR44757:SF2">
    <property type="entry name" value="BIOFILM ARCHITECTURE MAINTENANCE PROTEIN MBAA"/>
    <property type="match status" value="1"/>
</dbReference>
<dbReference type="PANTHER" id="PTHR44757">
    <property type="entry name" value="DIGUANYLATE CYCLASE DGCP"/>
    <property type="match status" value="1"/>
</dbReference>
<dbReference type="InterPro" id="IPR035919">
    <property type="entry name" value="EAL_sf"/>
</dbReference>
<feature type="transmembrane region" description="Helical" evidence="1">
    <location>
        <begin position="60"/>
        <end position="82"/>
    </location>
</feature>
<dbReference type="PROSITE" id="PS50883">
    <property type="entry name" value="EAL"/>
    <property type="match status" value="1"/>
</dbReference>
<dbReference type="InterPro" id="IPR043128">
    <property type="entry name" value="Rev_trsase/Diguanyl_cyclase"/>
</dbReference>
<dbReference type="SUPFAM" id="SSF55785">
    <property type="entry name" value="PYP-like sensor domain (PAS domain)"/>
    <property type="match status" value="1"/>
</dbReference>
<dbReference type="Pfam" id="PF08448">
    <property type="entry name" value="PAS_4"/>
    <property type="match status" value="1"/>
</dbReference>
<dbReference type="Pfam" id="PF00990">
    <property type="entry name" value="GGDEF"/>
    <property type="match status" value="1"/>
</dbReference>
<evidence type="ECO:0000259" key="4">
    <source>
        <dbReference type="PROSITE" id="PS50887"/>
    </source>
</evidence>
<dbReference type="Gene3D" id="3.20.20.450">
    <property type="entry name" value="EAL domain"/>
    <property type="match status" value="1"/>
</dbReference>
<feature type="domain" description="PAC" evidence="2">
    <location>
        <begin position="209"/>
        <end position="261"/>
    </location>
</feature>
<dbReference type="Pfam" id="PF00563">
    <property type="entry name" value="EAL"/>
    <property type="match status" value="1"/>
</dbReference>
<feature type="domain" description="EAL" evidence="3">
    <location>
        <begin position="435"/>
        <end position="688"/>
    </location>
</feature>
<dbReference type="SMART" id="SM00052">
    <property type="entry name" value="EAL"/>
    <property type="match status" value="1"/>
</dbReference>
<dbReference type="PROSITE" id="PS50113">
    <property type="entry name" value="PAC"/>
    <property type="match status" value="1"/>
</dbReference>
<organism evidence="5 6">
    <name type="scientific">Candidatus Methylocalor cossyra</name>
    <dbReference type="NCBI Taxonomy" id="3108543"/>
    <lineage>
        <taxon>Bacteria</taxon>
        <taxon>Pseudomonadati</taxon>
        <taxon>Pseudomonadota</taxon>
        <taxon>Gammaproteobacteria</taxon>
        <taxon>Methylococcales</taxon>
        <taxon>Methylococcaceae</taxon>
        <taxon>Candidatus Methylocalor</taxon>
    </lineage>
</organism>
<dbReference type="Proteomes" id="UP001497493">
    <property type="component" value="Chromosome"/>
</dbReference>
<dbReference type="InterPro" id="IPR029787">
    <property type="entry name" value="Nucleotide_cyclase"/>
</dbReference>
<evidence type="ECO:0000259" key="2">
    <source>
        <dbReference type="PROSITE" id="PS50113"/>
    </source>
</evidence>
<keyword evidence="6" id="KW-1185">Reference proteome</keyword>
<dbReference type="PROSITE" id="PS50887">
    <property type="entry name" value="GGDEF"/>
    <property type="match status" value="1"/>
</dbReference>
<dbReference type="Gene3D" id="3.30.70.270">
    <property type="match status" value="1"/>
</dbReference>
<keyword evidence="1" id="KW-0472">Membrane</keyword>
<dbReference type="RefSeq" id="WP_348757259.1">
    <property type="nucleotide sequence ID" value="NZ_OZ026884.1"/>
</dbReference>
<feature type="domain" description="GGDEF" evidence="4">
    <location>
        <begin position="293"/>
        <end position="426"/>
    </location>
</feature>
<dbReference type="CDD" id="cd00130">
    <property type="entry name" value="PAS"/>
    <property type="match status" value="1"/>
</dbReference>
<dbReference type="NCBIfam" id="TIGR00254">
    <property type="entry name" value="GGDEF"/>
    <property type="match status" value="1"/>
</dbReference>
<accession>A0ABM9NJ99</accession>
<evidence type="ECO:0000313" key="5">
    <source>
        <dbReference type="EMBL" id="CAL1240677.1"/>
    </source>
</evidence>
<evidence type="ECO:0000313" key="6">
    <source>
        <dbReference type="Proteomes" id="UP001497493"/>
    </source>
</evidence>
<proteinExistence type="predicted"/>
<dbReference type="SMART" id="SM00267">
    <property type="entry name" value="GGDEF"/>
    <property type="match status" value="1"/>
</dbReference>
<dbReference type="InterPro" id="IPR000160">
    <property type="entry name" value="GGDEF_dom"/>
</dbReference>
<dbReference type="SUPFAM" id="SSF55073">
    <property type="entry name" value="Nucleotide cyclase"/>
    <property type="match status" value="1"/>
</dbReference>
<dbReference type="InterPro" id="IPR035965">
    <property type="entry name" value="PAS-like_dom_sf"/>
</dbReference>
<gene>
    <name evidence="5" type="ORF">MECH1_V1_1901</name>
</gene>
<dbReference type="NCBIfam" id="TIGR00229">
    <property type="entry name" value="sensory_box"/>
    <property type="match status" value="1"/>
</dbReference>
<dbReference type="CDD" id="cd01949">
    <property type="entry name" value="GGDEF"/>
    <property type="match status" value="1"/>
</dbReference>
<reference evidence="5 6" key="1">
    <citation type="submission" date="2024-04" db="EMBL/GenBank/DDBJ databases">
        <authorList>
            <person name="Cremers G."/>
        </authorList>
    </citation>
    <scope>NUCLEOTIDE SEQUENCE [LARGE SCALE GENOMIC DNA]</scope>
    <source>
        <strain evidence="5">MeCH1-AG</strain>
    </source>
</reference>
<dbReference type="Gene3D" id="3.30.450.20">
    <property type="entry name" value="PAS domain"/>
    <property type="match status" value="1"/>
</dbReference>
<sequence length="696" mass="76475">MMPPLFPPSPAARGPSLLRDVDPGTLRALSGGLMFLAYGAVALALLWCAWGRRSPRRWALVVLGPAVLVGGIGCGLAVQWLWGAAEPAADWLLAVGIGAVGALLPACILTRRPPTVAKLGRANARAPGRAPPGTDHRRRLALAAAHSPSVVLIIGRDGRIEYCNPAYYKLTGQHRVALGEKRASLWTCGILDPAAYREVRDALSAGRIWEGERLTSNAQGQRCWYRQYLTPLWDAPDQVSYYLLIAQDITDLKNAAASSRRLAFFDLVTGLPNRTLFRARLEQTHRRAAREGTAFAVMYLDLDRFKHINDSLNHRLGDQVLAAVGKRLRRCLGSEATVARLGGDEFAVLLPNLAHGKMAGAAATAILEALKAPFQIAGRSLFATASIGISLYPDDHHDLDQLLKMADAAMDKAKELGRNRCQFFQDTPRARGERRLALETGLRYALERGELEIYYQPKFELADGRCYAAEALLRWRRPGHGLVGPAQFVPIAEDIGLIVPIGEWLLGAVCRQMAAWQAAGLDLAVAVNLSAQQFQQKNLLRRLDAVLEETRINRARLELEITESAAMHDPEHTAEVLRSMKQRGLTLALDDFGVGYSSLSYLQRFPLDTLKIDQSFVRQLGAGSDGARIIRAMIALAHSLDLMVVAEGVETEAQAEFLRRCRCDWAQGYLYSPPLPAEDFARWVRQQRADVASPTG</sequence>